<dbReference type="RefSeq" id="XP_012769124.1">
    <property type="nucleotide sequence ID" value="XM_012913670.1"/>
</dbReference>
<dbReference type="VEuPathDB" id="PiroplasmaDB:BBBOND_0308420"/>
<dbReference type="Proteomes" id="UP000033188">
    <property type="component" value="Chromosome 3"/>
</dbReference>
<keyword evidence="2" id="KW-1185">Reference proteome</keyword>
<sequence>MEVANAVTSVVKDVLVPVTAQHVSREAPPIPVTMRTVISYVTKIVMDHVAKLNVHAVQPLSPFPVASSFPSSLLSSYSIYAYFPFCLLPKSAHISSANCRFASHFITKSDTSYYRNIARYYKMKPHCSNNIVLFNVSE</sequence>
<protein>
    <submittedName>
        <fullName evidence="1">Uncharacterized protein</fullName>
    </submittedName>
</protein>
<proteinExistence type="predicted"/>
<reference evidence="2" key="1">
    <citation type="journal article" date="2014" name="Nucleic Acids Res.">
        <title>The evolutionary dynamics of variant antigen genes in Babesia reveal a history of genomic innovation underlying host-parasite interaction.</title>
        <authorList>
            <person name="Jackson A.P."/>
            <person name="Otto T.D."/>
            <person name="Darby A."/>
            <person name="Ramaprasad A."/>
            <person name="Xia D."/>
            <person name="Echaide I.E."/>
            <person name="Farber M."/>
            <person name="Gahlot S."/>
            <person name="Gamble J."/>
            <person name="Gupta D."/>
            <person name="Gupta Y."/>
            <person name="Jackson L."/>
            <person name="Malandrin L."/>
            <person name="Malas T.B."/>
            <person name="Moussa E."/>
            <person name="Nair M."/>
            <person name="Reid A.J."/>
            <person name="Sanders M."/>
            <person name="Sharma J."/>
            <person name="Tracey A."/>
            <person name="Quail M.A."/>
            <person name="Weir W."/>
            <person name="Wastling J.M."/>
            <person name="Hall N."/>
            <person name="Willadsen P."/>
            <person name="Lingelbach K."/>
            <person name="Shiels B."/>
            <person name="Tait A."/>
            <person name="Berriman M."/>
            <person name="Allred D.R."/>
            <person name="Pain A."/>
        </authorList>
    </citation>
    <scope>NUCLEOTIDE SEQUENCE [LARGE SCALE GENOMIC DNA]</scope>
    <source>
        <strain evidence="2">Bond</strain>
    </source>
</reference>
<accession>A0A061D8S1</accession>
<evidence type="ECO:0000313" key="2">
    <source>
        <dbReference type="Proteomes" id="UP000033188"/>
    </source>
</evidence>
<dbReference type="GeneID" id="24565479"/>
<dbReference type="KEGG" id="bbig:BBBOND_0308420"/>
<dbReference type="EMBL" id="LK391709">
    <property type="protein sequence ID" value="CDR96938.1"/>
    <property type="molecule type" value="Genomic_DNA"/>
</dbReference>
<organism evidence="1 2">
    <name type="scientific">Babesia bigemina</name>
    <dbReference type="NCBI Taxonomy" id="5866"/>
    <lineage>
        <taxon>Eukaryota</taxon>
        <taxon>Sar</taxon>
        <taxon>Alveolata</taxon>
        <taxon>Apicomplexa</taxon>
        <taxon>Aconoidasida</taxon>
        <taxon>Piroplasmida</taxon>
        <taxon>Babesiidae</taxon>
        <taxon>Babesia</taxon>
    </lineage>
</organism>
<gene>
    <name evidence="1" type="ORF">BBBOND_0308420</name>
</gene>
<dbReference type="AlphaFoldDB" id="A0A061D8S1"/>
<evidence type="ECO:0000313" key="1">
    <source>
        <dbReference type="EMBL" id="CDR96938.1"/>
    </source>
</evidence>
<name>A0A061D8S1_BABBI</name>